<dbReference type="AlphaFoldDB" id="A0A6F8XN35"/>
<evidence type="ECO:0000313" key="1">
    <source>
        <dbReference type="EMBL" id="BCB75161.1"/>
    </source>
</evidence>
<accession>A0A6F8XN35</accession>
<name>A0A6F8XN35_9ACTN</name>
<dbReference type="KEGG" id="pfla:Pflav_015710"/>
<dbReference type="Proteomes" id="UP000502508">
    <property type="component" value="Chromosome"/>
</dbReference>
<sequence length="179" mass="19631">MAIAFELAVNFGSNETAARAAHDLVIYSGHLAAGRRRIGLHKPLLNHNRRTDNVPYLEMSVIPVGVGWGVALDDGHEPVRLTAAELTELGRGLYQLLARFTGYQAAQVGWDPEWRVDPAELRQEWTDELATGTLPGLVLAEDVLSEMRGSGFVLFAPGFYWIPYAGEHSSTLTRDDGTS</sequence>
<evidence type="ECO:0000313" key="2">
    <source>
        <dbReference type="Proteomes" id="UP000502508"/>
    </source>
</evidence>
<gene>
    <name evidence="1" type="ORF">Pflav_015710</name>
</gene>
<dbReference type="RefSeq" id="WP_173034794.1">
    <property type="nucleotide sequence ID" value="NZ_AP022870.1"/>
</dbReference>
<reference evidence="1 2" key="1">
    <citation type="submission" date="2020-03" db="EMBL/GenBank/DDBJ databases">
        <title>Whole genome shotgun sequence of Phytohabitans flavus NBRC 107702.</title>
        <authorList>
            <person name="Komaki H."/>
            <person name="Tamura T."/>
        </authorList>
    </citation>
    <scope>NUCLEOTIDE SEQUENCE [LARGE SCALE GENOMIC DNA]</scope>
    <source>
        <strain evidence="1 2">NBRC 107702</strain>
    </source>
</reference>
<dbReference type="EMBL" id="AP022870">
    <property type="protein sequence ID" value="BCB75161.1"/>
    <property type="molecule type" value="Genomic_DNA"/>
</dbReference>
<keyword evidence="2" id="KW-1185">Reference proteome</keyword>
<organism evidence="1 2">
    <name type="scientific">Phytohabitans flavus</name>
    <dbReference type="NCBI Taxonomy" id="1076124"/>
    <lineage>
        <taxon>Bacteria</taxon>
        <taxon>Bacillati</taxon>
        <taxon>Actinomycetota</taxon>
        <taxon>Actinomycetes</taxon>
        <taxon>Micromonosporales</taxon>
        <taxon>Micromonosporaceae</taxon>
    </lineage>
</organism>
<proteinExistence type="predicted"/>
<reference evidence="1 2" key="2">
    <citation type="submission" date="2020-03" db="EMBL/GenBank/DDBJ databases">
        <authorList>
            <person name="Ichikawa N."/>
            <person name="Kimura A."/>
            <person name="Kitahashi Y."/>
            <person name="Uohara A."/>
        </authorList>
    </citation>
    <scope>NUCLEOTIDE SEQUENCE [LARGE SCALE GENOMIC DNA]</scope>
    <source>
        <strain evidence="1 2">NBRC 107702</strain>
    </source>
</reference>
<protein>
    <submittedName>
        <fullName evidence="1">Uncharacterized protein</fullName>
    </submittedName>
</protein>